<evidence type="ECO:0000256" key="4">
    <source>
        <dbReference type="ARBA" id="ARBA00022723"/>
    </source>
</evidence>
<dbReference type="InterPro" id="IPR000028">
    <property type="entry name" value="Chloroperoxidase"/>
</dbReference>
<keyword evidence="5" id="KW-0560">Oxidoreductase</keyword>
<evidence type="ECO:0000313" key="9">
    <source>
        <dbReference type="EMBL" id="RAL12605.1"/>
    </source>
</evidence>
<keyword evidence="6" id="KW-0408">Iron</keyword>
<keyword evidence="10" id="KW-1185">Reference proteome</keyword>
<evidence type="ECO:0000313" key="10">
    <source>
        <dbReference type="Proteomes" id="UP000248961"/>
    </source>
</evidence>
<keyword evidence="4" id="KW-0479">Metal-binding</keyword>
<evidence type="ECO:0000259" key="8">
    <source>
        <dbReference type="PROSITE" id="PS51405"/>
    </source>
</evidence>
<keyword evidence="2 9" id="KW-0575">Peroxidase</keyword>
<organism evidence="9 10">
    <name type="scientific">Aspergillus homomorphus (strain CBS 101889)</name>
    <dbReference type="NCBI Taxonomy" id="1450537"/>
    <lineage>
        <taxon>Eukaryota</taxon>
        <taxon>Fungi</taxon>
        <taxon>Dikarya</taxon>
        <taxon>Ascomycota</taxon>
        <taxon>Pezizomycotina</taxon>
        <taxon>Eurotiomycetes</taxon>
        <taxon>Eurotiomycetidae</taxon>
        <taxon>Eurotiales</taxon>
        <taxon>Aspergillaceae</taxon>
        <taxon>Aspergillus</taxon>
        <taxon>Aspergillus subgen. Circumdati</taxon>
    </lineage>
</organism>
<dbReference type="AlphaFoldDB" id="A0A395HYR6"/>
<evidence type="ECO:0000256" key="3">
    <source>
        <dbReference type="ARBA" id="ARBA00022617"/>
    </source>
</evidence>
<dbReference type="GO" id="GO:0046872">
    <property type="term" value="F:metal ion binding"/>
    <property type="evidence" value="ECO:0007669"/>
    <property type="project" value="UniProtKB-KW"/>
</dbReference>
<evidence type="ECO:0000256" key="7">
    <source>
        <dbReference type="ARBA" id="ARBA00025795"/>
    </source>
</evidence>
<dbReference type="PANTHER" id="PTHR33577:SF7">
    <property type="entry name" value="HEME HALOPEROXIDASE FAMILY PROFILE DOMAIN-CONTAINING PROTEIN"/>
    <property type="match status" value="1"/>
</dbReference>
<evidence type="ECO:0000256" key="5">
    <source>
        <dbReference type="ARBA" id="ARBA00023002"/>
    </source>
</evidence>
<dbReference type="Proteomes" id="UP000248961">
    <property type="component" value="Unassembled WGS sequence"/>
</dbReference>
<dbReference type="STRING" id="1450537.A0A395HYR6"/>
<evidence type="ECO:0000256" key="2">
    <source>
        <dbReference type="ARBA" id="ARBA00022559"/>
    </source>
</evidence>
<comment type="cofactor">
    <cofactor evidence="1">
        <name>heme b</name>
        <dbReference type="ChEBI" id="CHEBI:60344"/>
    </cofactor>
</comment>
<reference evidence="9 10" key="1">
    <citation type="submission" date="2018-02" db="EMBL/GenBank/DDBJ databases">
        <title>The genomes of Aspergillus section Nigri reveals drivers in fungal speciation.</title>
        <authorList>
            <consortium name="DOE Joint Genome Institute"/>
            <person name="Vesth T.C."/>
            <person name="Nybo J."/>
            <person name="Theobald S."/>
            <person name="Brandl J."/>
            <person name="Frisvad J.C."/>
            <person name="Nielsen K.F."/>
            <person name="Lyhne E.K."/>
            <person name="Kogle M.E."/>
            <person name="Kuo A."/>
            <person name="Riley R."/>
            <person name="Clum A."/>
            <person name="Nolan M."/>
            <person name="Lipzen A."/>
            <person name="Salamov A."/>
            <person name="Henrissat B."/>
            <person name="Wiebenga A."/>
            <person name="De vries R.P."/>
            <person name="Grigoriev I.V."/>
            <person name="Mortensen U.H."/>
            <person name="Andersen M.R."/>
            <person name="Baker S.E."/>
        </authorList>
    </citation>
    <scope>NUCLEOTIDE SEQUENCE [LARGE SCALE GENOMIC DNA]</scope>
    <source>
        <strain evidence="9 10">CBS 101889</strain>
    </source>
</reference>
<evidence type="ECO:0000256" key="6">
    <source>
        <dbReference type="ARBA" id="ARBA00023004"/>
    </source>
</evidence>
<dbReference type="RefSeq" id="XP_025551759.1">
    <property type="nucleotide sequence ID" value="XM_025691723.1"/>
</dbReference>
<sequence length="253" mass="27930">MVLTIAVLAGAFSQQTPHPLPWSPAGTNDVRSPCPMLNTLANHGILPHDGKDITEQQTIDALYKALSIDEQLARSLHQQALTTNPQPNATTFSLNHLSRHNILEHDASLSRQDFYFGNNHDFDQAVFDETRSYWIFPIIDIKAAATARQARINTSKANNPTHTLSSLAQAVSLAESSAYIIVFGNKWAGTVRRSLIEYFFENERLPIELGWMKSKDNITTNDVITMAQRIANATVAIGEGLLKQDGLHGGRNG</sequence>
<gene>
    <name evidence="9" type="ORF">BO97DRAFT_344183</name>
</gene>
<dbReference type="EMBL" id="KZ824282">
    <property type="protein sequence ID" value="RAL12605.1"/>
    <property type="molecule type" value="Genomic_DNA"/>
</dbReference>
<dbReference type="PANTHER" id="PTHR33577">
    <property type="entry name" value="STERIGMATOCYSTIN BIOSYNTHESIS PEROXIDASE STCC-RELATED"/>
    <property type="match status" value="1"/>
</dbReference>
<dbReference type="Pfam" id="PF01328">
    <property type="entry name" value="Peroxidase_2"/>
    <property type="match status" value="1"/>
</dbReference>
<dbReference type="OrthoDB" id="407298at2759"/>
<feature type="domain" description="Heme haloperoxidase family profile" evidence="8">
    <location>
        <begin position="18"/>
        <end position="225"/>
    </location>
</feature>
<comment type="similarity">
    <text evidence="7">Belongs to the chloroperoxidase family.</text>
</comment>
<dbReference type="SUPFAM" id="SSF47571">
    <property type="entry name" value="Cloroperoxidase"/>
    <property type="match status" value="1"/>
</dbReference>
<dbReference type="GO" id="GO:0004601">
    <property type="term" value="F:peroxidase activity"/>
    <property type="evidence" value="ECO:0007669"/>
    <property type="project" value="UniProtKB-KW"/>
</dbReference>
<dbReference type="PROSITE" id="PS51405">
    <property type="entry name" value="HEME_HALOPEROXIDASE"/>
    <property type="match status" value="1"/>
</dbReference>
<dbReference type="InterPro" id="IPR036851">
    <property type="entry name" value="Chloroperoxidase-like_sf"/>
</dbReference>
<evidence type="ECO:0000256" key="1">
    <source>
        <dbReference type="ARBA" id="ARBA00001970"/>
    </source>
</evidence>
<accession>A0A395HYR6</accession>
<protein>
    <submittedName>
        <fullName evidence="9">Cloroperoxidase</fullName>
    </submittedName>
</protein>
<name>A0A395HYR6_ASPHC</name>
<dbReference type="GeneID" id="37196012"/>
<dbReference type="VEuPathDB" id="FungiDB:BO97DRAFT_344183"/>
<keyword evidence="3" id="KW-0349">Heme</keyword>
<proteinExistence type="inferred from homology"/>
<dbReference type="Gene3D" id="1.10.489.10">
    <property type="entry name" value="Chloroperoxidase-like"/>
    <property type="match status" value="1"/>
</dbReference>